<dbReference type="EMBL" id="JAWIIJ010000004">
    <property type="protein sequence ID" value="MDV2078578.1"/>
    <property type="molecule type" value="Genomic_DNA"/>
</dbReference>
<evidence type="ECO:0000256" key="1">
    <source>
        <dbReference type="ARBA" id="ARBA00022679"/>
    </source>
</evidence>
<feature type="domain" description="N-acetyltransferase" evidence="3">
    <location>
        <begin position="196"/>
        <end position="334"/>
    </location>
</feature>
<dbReference type="InterPro" id="IPR000182">
    <property type="entry name" value="GNAT_dom"/>
</dbReference>
<dbReference type="Pfam" id="PF00583">
    <property type="entry name" value="Acetyltransf_1"/>
    <property type="match status" value="1"/>
</dbReference>
<keyword evidence="5" id="KW-1185">Reference proteome</keyword>
<dbReference type="InterPro" id="IPR016181">
    <property type="entry name" value="Acyl_CoA_acyltransferase"/>
</dbReference>
<dbReference type="Proteomes" id="UP001269819">
    <property type="component" value="Unassembled WGS sequence"/>
</dbReference>
<sequence>MFEPLSPADRIVFTGGPGSGKTTTLEYLKQQGFAGASEVGRAVIRQQVEQQGRALPWLDREAFLEEMIRAEVARYGDYPERADPVFFDRGLIDCLGYARLEGLALPPGLDGRCRSLRYHPQVFLFPPWQEIFVNDAERKQSFADAERTCEHMLAVYQQYGYQVTEVPTGTVAERASFILSRLGLAESAAIHPGGAIAFRPALDKAFAEALSRDNMASYYSQAGMSWDPGQFERDWRQLDNLEITAAGQVIGVIQLGWDDLACYVRNLQICSGWQGQGIGTQAIEHVVTRAHKAGIKRLRLRVFPGNPAVMLYQRLGFQTLKTADGTHYMEKRLSA</sequence>
<protein>
    <submittedName>
        <fullName evidence="4">GNAT family N-acetyltransferase</fullName>
        <ecNumber evidence="4">2.3.1.-</ecNumber>
    </submittedName>
</protein>
<organism evidence="4 5">
    <name type="scientific">Marinobacter xestospongiae</name>
    <dbReference type="NCBI Taxonomy" id="994319"/>
    <lineage>
        <taxon>Bacteria</taxon>
        <taxon>Pseudomonadati</taxon>
        <taxon>Pseudomonadota</taxon>
        <taxon>Gammaproteobacteria</taxon>
        <taxon>Pseudomonadales</taxon>
        <taxon>Marinobacteraceae</taxon>
        <taxon>Marinobacter</taxon>
    </lineage>
</organism>
<dbReference type="EC" id="2.3.1.-" evidence="4"/>
<dbReference type="PANTHER" id="PTHR43877:SF2">
    <property type="entry name" value="AMINOALKYLPHOSPHONATE N-ACETYLTRANSFERASE-RELATED"/>
    <property type="match status" value="1"/>
</dbReference>
<dbReference type="InterPro" id="IPR050832">
    <property type="entry name" value="Bact_Acetyltransf"/>
</dbReference>
<keyword evidence="1 4" id="KW-0808">Transferase</keyword>
<evidence type="ECO:0000313" key="5">
    <source>
        <dbReference type="Proteomes" id="UP001269819"/>
    </source>
</evidence>
<evidence type="ECO:0000313" key="4">
    <source>
        <dbReference type="EMBL" id="MDV2078578.1"/>
    </source>
</evidence>
<dbReference type="Pfam" id="PF13521">
    <property type="entry name" value="AAA_28"/>
    <property type="match status" value="1"/>
</dbReference>
<dbReference type="PANTHER" id="PTHR43877">
    <property type="entry name" value="AMINOALKYLPHOSPHONATE N-ACETYLTRANSFERASE-RELATED-RELATED"/>
    <property type="match status" value="1"/>
</dbReference>
<dbReference type="SUPFAM" id="SSF52540">
    <property type="entry name" value="P-loop containing nucleoside triphosphate hydrolases"/>
    <property type="match status" value="1"/>
</dbReference>
<dbReference type="CDD" id="cd04301">
    <property type="entry name" value="NAT_SF"/>
    <property type="match status" value="1"/>
</dbReference>
<dbReference type="Gene3D" id="3.40.50.300">
    <property type="entry name" value="P-loop containing nucleotide triphosphate hydrolases"/>
    <property type="match status" value="1"/>
</dbReference>
<proteinExistence type="predicted"/>
<dbReference type="Gene3D" id="3.40.630.30">
    <property type="match status" value="1"/>
</dbReference>
<comment type="caution">
    <text evidence="4">The sequence shown here is derived from an EMBL/GenBank/DDBJ whole genome shotgun (WGS) entry which is preliminary data.</text>
</comment>
<dbReference type="PROSITE" id="PS51186">
    <property type="entry name" value="GNAT"/>
    <property type="match status" value="1"/>
</dbReference>
<dbReference type="InterPro" id="IPR038727">
    <property type="entry name" value="NadR/Ttd14_AAA_dom"/>
</dbReference>
<dbReference type="SUPFAM" id="SSF55729">
    <property type="entry name" value="Acyl-CoA N-acyltransferases (Nat)"/>
    <property type="match status" value="1"/>
</dbReference>
<dbReference type="InterPro" id="IPR027417">
    <property type="entry name" value="P-loop_NTPase"/>
</dbReference>
<dbReference type="GO" id="GO:0016746">
    <property type="term" value="F:acyltransferase activity"/>
    <property type="evidence" value="ECO:0007669"/>
    <property type="project" value="UniProtKB-KW"/>
</dbReference>
<accession>A0ABU3VWD1</accession>
<name>A0ABU3VWD1_9GAMM</name>
<gene>
    <name evidence="4" type="ORF">RYS15_07770</name>
</gene>
<reference evidence="4 5" key="1">
    <citation type="submission" date="2023-10" db="EMBL/GenBank/DDBJ databases">
        <title>Characteristics and mechanism of a salt-tolerant marine origin heterotrophic nitrifying- aerobic denitrifying bacteria Marinobacter xestospongiae HN1.</title>
        <authorList>
            <person name="Qi R."/>
        </authorList>
    </citation>
    <scope>NUCLEOTIDE SEQUENCE [LARGE SCALE GENOMIC DNA]</scope>
    <source>
        <strain evidence="4 5">HN1</strain>
    </source>
</reference>
<evidence type="ECO:0000259" key="3">
    <source>
        <dbReference type="PROSITE" id="PS51186"/>
    </source>
</evidence>
<dbReference type="RefSeq" id="WP_316973323.1">
    <property type="nucleotide sequence ID" value="NZ_JAWIIJ010000004.1"/>
</dbReference>
<evidence type="ECO:0000256" key="2">
    <source>
        <dbReference type="ARBA" id="ARBA00023315"/>
    </source>
</evidence>
<keyword evidence="2 4" id="KW-0012">Acyltransferase</keyword>